<evidence type="ECO:0000313" key="5">
    <source>
        <dbReference type="Proteomes" id="UP001500618"/>
    </source>
</evidence>
<keyword evidence="2 4" id="KW-0012">Acyltransferase</keyword>
<dbReference type="Pfam" id="PF01553">
    <property type="entry name" value="Acyltransferase"/>
    <property type="match status" value="1"/>
</dbReference>
<gene>
    <name evidence="4" type="ORF">GCM10009765_00210</name>
</gene>
<evidence type="ECO:0000313" key="4">
    <source>
        <dbReference type="EMBL" id="GAA1655049.1"/>
    </source>
</evidence>
<keyword evidence="1" id="KW-0808">Transferase</keyword>
<feature type="domain" description="Phospholipid/glycerol acyltransferase" evidence="3">
    <location>
        <begin position="39"/>
        <end position="154"/>
    </location>
</feature>
<dbReference type="Proteomes" id="UP001500618">
    <property type="component" value="Unassembled WGS sequence"/>
</dbReference>
<organism evidence="4 5">
    <name type="scientific">Fodinicola feengrottensis</name>
    <dbReference type="NCBI Taxonomy" id="435914"/>
    <lineage>
        <taxon>Bacteria</taxon>
        <taxon>Bacillati</taxon>
        <taxon>Actinomycetota</taxon>
        <taxon>Actinomycetes</taxon>
        <taxon>Mycobacteriales</taxon>
        <taxon>Fodinicola</taxon>
    </lineage>
</organism>
<dbReference type="PANTHER" id="PTHR10434:SF55">
    <property type="entry name" value="POSSIBLE ACYLTRANSFERASE"/>
    <property type="match status" value="1"/>
</dbReference>
<dbReference type="RefSeq" id="WP_344305995.1">
    <property type="nucleotide sequence ID" value="NZ_BAAANY010000001.1"/>
</dbReference>
<comment type="caution">
    <text evidence="4">The sequence shown here is derived from an EMBL/GenBank/DDBJ whole genome shotgun (WGS) entry which is preliminary data.</text>
</comment>
<name>A0ABP4RNW9_9ACTN</name>
<evidence type="ECO:0000256" key="2">
    <source>
        <dbReference type="ARBA" id="ARBA00023315"/>
    </source>
</evidence>
<keyword evidence="5" id="KW-1185">Reference proteome</keyword>
<dbReference type="GO" id="GO:0016746">
    <property type="term" value="F:acyltransferase activity"/>
    <property type="evidence" value="ECO:0007669"/>
    <property type="project" value="UniProtKB-KW"/>
</dbReference>
<proteinExistence type="predicted"/>
<protein>
    <submittedName>
        <fullName evidence="4">Lysophospholipid acyltransferase family protein</fullName>
    </submittedName>
</protein>
<dbReference type="CDD" id="cd07989">
    <property type="entry name" value="LPLAT_AGPAT-like"/>
    <property type="match status" value="1"/>
</dbReference>
<accession>A0ABP4RNW9</accession>
<reference evidence="5" key="1">
    <citation type="journal article" date="2019" name="Int. J. Syst. Evol. Microbiol.">
        <title>The Global Catalogue of Microorganisms (GCM) 10K type strain sequencing project: providing services to taxonomists for standard genome sequencing and annotation.</title>
        <authorList>
            <consortium name="The Broad Institute Genomics Platform"/>
            <consortium name="The Broad Institute Genome Sequencing Center for Infectious Disease"/>
            <person name="Wu L."/>
            <person name="Ma J."/>
        </authorList>
    </citation>
    <scope>NUCLEOTIDE SEQUENCE [LARGE SCALE GENOMIC DNA]</scope>
    <source>
        <strain evidence="5">JCM 14718</strain>
    </source>
</reference>
<dbReference type="EMBL" id="BAAANY010000001">
    <property type="protein sequence ID" value="GAA1655049.1"/>
    <property type="molecule type" value="Genomic_DNA"/>
</dbReference>
<dbReference type="SUPFAM" id="SSF69593">
    <property type="entry name" value="Glycerol-3-phosphate (1)-acyltransferase"/>
    <property type="match status" value="1"/>
</dbReference>
<dbReference type="SMART" id="SM00563">
    <property type="entry name" value="PlsC"/>
    <property type="match status" value="1"/>
</dbReference>
<evidence type="ECO:0000259" key="3">
    <source>
        <dbReference type="SMART" id="SM00563"/>
    </source>
</evidence>
<dbReference type="InterPro" id="IPR002123">
    <property type="entry name" value="Plipid/glycerol_acylTrfase"/>
</dbReference>
<dbReference type="PANTHER" id="PTHR10434">
    <property type="entry name" value="1-ACYL-SN-GLYCEROL-3-PHOSPHATE ACYLTRANSFERASE"/>
    <property type="match status" value="1"/>
</dbReference>
<evidence type="ECO:0000256" key="1">
    <source>
        <dbReference type="ARBA" id="ARBA00022679"/>
    </source>
</evidence>
<sequence>MTREPVYTTAITVGRALFQSLNLRRRVRGIQNLPRTGGAVLAITHFSYVDFALTEWAMHRSTGRKIRYLATAKSFDHPIAGPLMRAMKHIPVDRDDGMPAYRRSLEVLKEGELLGVFPEAQVNVSWTVGEIKAGAVRMAAAAGVPLIPVVLWGSHRVLTRDHPFQLRKAWGSPVLISFGEPMRPRRREAEKAAVELHDRLAAMLDEAQRDYPLRPAPGTDPWWLPAHLGGTAPRPVLSTASGETAGRAS</sequence>